<evidence type="ECO:0000313" key="1">
    <source>
        <dbReference type="EMBL" id="PCI27945.1"/>
    </source>
</evidence>
<sequence length="275" mass="31769">MKGHFILNIVLNIKQKIHFEIVKFRKKHTYVKIAKVKKIIDEIKEKGYVVIPNFYSSEDCSELRGEIDKLLLKCDKNGSLWTDEWEADKRCFVAEEYSQLIAKFHNDSFLESVADNYFQGKMLVSNTLASKIEYVEGNIGSGQGWHRDGNNFQFKAILYLSDVELNDGPFQIIEGSHKFTSVLRDTKIMGSEADNTRFSNEQIEKLKIKYPDKYKVFTASEGTLIFADVSSIHTGMSLGEGGSRYSLFNYYYPSYDDIKKRKETFRNAGKTKEYI</sequence>
<dbReference type="PANTHER" id="PTHR20883">
    <property type="entry name" value="PHYTANOYL-COA DIOXYGENASE DOMAIN CONTAINING 1"/>
    <property type="match status" value="1"/>
</dbReference>
<name>A0A2A4T495_9DELT</name>
<dbReference type="GO" id="GO:0016706">
    <property type="term" value="F:2-oxoglutarate-dependent dioxygenase activity"/>
    <property type="evidence" value="ECO:0007669"/>
    <property type="project" value="UniProtKB-ARBA"/>
</dbReference>
<dbReference type="InterPro" id="IPR008775">
    <property type="entry name" value="Phytyl_CoA_dOase-like"/>
</dbReference>
<dbReference type="Proteomes" id="UP000218113">
    <property type="component" value="Unassembled WGS sequence"/>
</dbReference>
<evidence type="ECO:0000313" key="2">
    <source>
        <dbReference type="Proteomes" id="UP000218113"/>
    </source>
</evidence>
<dbReference type="PANTHER" id="PTHR20883:SF48">
    <property type="entry name" value="ECTOINE DIOXYGENASE"/>
    <property type="match status" value="1"/>
</dbReference>
<organism evidence="1 2">
    <name type="scientific">SAR324 cluster bacterium</name>
    <dbReference type="NCBI Taxonomy" id="2024889"/>
    <lineage>
        <taxon>Bacteria</taxon>
        <taxon>Deltaproteobacteria</taxon>
        <taxon>SAR324 cluster</taxon>
    </lineage>
</organism>
<accession>A0A2A4T495</accession>
<gene>
    <name evidence="1" type="ORF">COB67_07370</name>
</gene>
<dbReference type="GO" id="GO:0005506">
    <property type="term" value="F:iron ion binding"/>
    <property type="evidence" value="ECO:0007669"/>
    <property type="project" value="UniProtKB-ARBA"/>
</dbReference>
<protein>
    <recommendedName>
        <fullName evidence="3">Phytanoyl-CoA dioxygenase</fullName>
    </recommendedName>
</protein>
<dbReference type="AlphaFoldDB" id="A0A2A4T495"/>
<comment type="caution">
    <text evidence="1">The sequence shown here is derived from an EMBL/GenBank/DDBJ whole genome shotgun (WGS) entry which is preliminary data.</text>
</comment>
<dbReference type="SUPFAM" id="SSF51197">
    <property type="entry name" value="Clavaminate synthase-like"/>
    <property type="match status" value="1"/>
</dbReference>
<reference evidence="2" key="1">
    <citation type="submission" date="2017-08" db="EMBL/GenBank/DDBJ databases">
        <title>A dynamic microbial community with high functional redundancy inhabits the cold, oxic subseafloor aquifer.</title>
        <authorList>
            <person name="Tully B.J."/>
            <person name="Wheat C.G."/>
            <person name="Glazer B.T."/>
            <person name="Huber J.A."/>
        </authorList>
    </citation>
    <scope>NUCLEOTIDE SEQUENCE [LARGE SCALE GENOMIC DNA]</scope>
</reference>
<dbReference type="Pfam" id="PF05721">
    <property type="entry name" value="PhyH"/>
    <property type="match status" value="1"/>
</dbReference>
<proteinExistence type="predicted"/>
<dbReference type="EMBL" id="NVSR01000044">
    <property type="protein sequence ID" value="PCI27945.1"/>
    <property type="molecule type" value="Genomic_DNA"/>
</dbReference>
<evidence type="ECO:0008006" key="3">
    <source>
        <dbReference type="Google" id="ProtNLM"/>
    </source>
</evidence>
<dbReference type="Gene3D" id="2.60.120.620">
    <property type="entry name" value="q2cbj1_9rhob like domain"/>
    <property type="match status" value="1"/>
</dbReference>